<dbReference type="EMBL" id="CAJPDS010000022">
    <property type="protein sequence ID" value="CAF9918572.1"/>
    <property type="molecule type" value="Genomic_DNA"/>
</dbReference>
<organism evidence="1 2">
    <name type="scientific">Heterodermia speciosa</name>
    <dbReference type="NCBI Taxonomy" id="116794"/>
    <lineage>
        <taxon>Eukaryota</taxon>
        <taxon>Fungi</taxon>
        <taxon>Dikarya</taxon>
        <taxon>Ascomycota</taxon>
        <taxon>Pezizomycotina</taxon>
        <taxon>Lecanoromycetes</taxon>
        <taxon>OSLEUM clade</taxon>
        <taxon>Lecanoromycetidae</taxon>
        <taxon>Caliciales</taxon>
        <taxon>Physciaceae</taxon>
        <taxon>Heterodermia</taxon>
    </lineage>
</organism>
<comment type="caution">
    <text evidence="1">The sequence shown here is derived from an EMBL/GenBank/DDBJ whole genome shotgun (WGS) entry which is preliminary data.</text>
</comment>
<evidence type="ECO:0000313" key="2">
    <source>
        <dbReference type="Proteomes" id="UP000664521"/>
    </source>
</evidence>
<keyword evidence="2" id="KW-1185">Reference proteome</keyword>
<name>A0A8H3F9H9_9LECA</name>
<dbReference type="Proteomes" id="UP000664521">
    <property type="component" value="Unassembled WGS sequence"/>
</dbReference>
<keyword evidence="1" id="KW-0503">Monooxygenase</keyword>
<proteinExistence type="predicted"/>
<gene>
    <name evidence="1" type="primary">FMO1_1</name>
    <name evidence="1" type="ORF">HETSPECPRED_003797</name>
</gene>
<protein>
    <submittedName>
        <fullName evidence="1">Monooxygenase</fullName>
    </submittedName>
</protein>
<accession>A0A8H3F9H9</accession>
<reference evidence="1" key="1">
    <citation type="submission" date="2021-03" db="EMBL/GenBank/DDBJ databases">
        <authorList>
            <person name="Tagirdzhanova G."/>
        </authorList>
    </citation>
    <scope>NUCLEOTIDE SEQUENCE</scope>
</reference>
<evidence type="ECO:0000313" key="1">
    <source>
        <dbReference type="EMBL" id="CAF9918572.1"/>
    </source>
</evidence>
<dbReference type="AlphaFoldDB" id="A0A8H3F9H9"/>
<keyword evidence="1" id="KW-0560">Oxidoreductase</keyword>
<sequence>MVYASVKVGKKVSWIIRESGTGPAFFLFPKGKGPYKNAFELGSIRAASTLSPSFLGPRTWWTRFLHESMLGRKIVEGIWAGANKEALPPQDIKHREKFLPHTPIFYQSGTGGLLNHGDFWFTITDSVDIYQSDLRELDLGLVRLESGEEIPTDVLLCGTGWLPSLDFFDTDLLIKLDLPHEIAHEPAE</sequence>
<dbReference type="GO" id="GO:0004497">
    <property type="term" value="F:monooxygenase activity"/>
    <property type="evidence" value="ECO:0007669"/>
    <property type="project" value="UniProtKB-KW"/>
</dbReference>
<dbReference type="OrthoDB" id="2915840at2759"/>